<dbReference type="InterPro" id="IPR014729">
    <property type="entry name" value="Rossmann-like_a/b/a_fold"/>
</dbReference>
<dbReference type="Pfam" id="PF02926">
    <property type="entry name" value="THUMP"/>
    <property type="match status" value="1"/>
</dbReference>
<evidence type="ECO:0000256" key="4">
    <source>
        <dbReference type="ARBA" id="ARBA00022679"/>
    </source>
</evidence>
<dbReference type="InterPro" id="IPR049961">
    <property type="entry name" value="ThiI_N"/>
</dbReference>
<dbReference type="HAMAP" id="MF_00021">
    <property type="entry name" value="ThiI"/>
    <property type="match status" value="1"/>
</dbReference>
<evidence type="ECO:0000256" key="8">
    <source>
        <dbReference type="ARBA" id="ARBA00022977"/>
    </source>
</evidence>
<keyword evidence="2 18" id="KW-0963">Cytoplasm</keyword>
<dbReference type="GO" id="GO:0004810">
    <property type="term" value="F:CCA tRNA nucleotidyltransferase activity"/>
    <property type="evidence" value="ECO:0007669"/>
    <property type="project" value="InterPro"/>
</dbReference>
<dbReference type="PANTHER" id="PTHR43209:SF1">
    <property type="entry name" value="TRNA SULFURTRANSFERASE"/>
    <property type="match status" value="1"/>
</dbReference>
<evidence type="ECO:0000256" key="1">
    <source>
        <dbReference type="ARBA" id="ARBA00004496"/>
    </source>
</evidence>
<feature type="domain" description="THUMP" evidence="19">
    <location>
        <begin position="85"/>
        <end position="187"/>
    </location>
</feature>
<dbReference type="SMART" id="SM00981">
    <property type="entry name" value="THUMP"/>
    <property type="match status" value="1"/>
</dbReference>
<dbReference type="GO" id="GO:0005829">
    <property type="term" value="C:cytosol"/>
    <property type="evidence" value="ECO:0007669"/>
    <property type="project" value="TreeGrafter"/>
</dbReference>
<gene>
    <name evidence="18" type="primary">thiI</name>
    <name evidence="20" type="ORF">COU35_04565</name>
</gene>
<dbReference type="Pfam" id="PF22025">
    <property type="entry name" value="ThiI_fer"/>
    <property type="match status" value="1"/>
</dbReference>
<dbReference type="CDD" id="cd11716">
    <property type="entry name" value="THUMP_ThiI"/>
    <property type="match status" value="1"/>
</dbReference>
<organism evidence="20 21">
    <name type="scientific">Candidatus Magasanikbacteria bacterium CG10_big_fil_rev_8_21_14_0_10_47_10</name>
    <dbReference type="NCBI Taxonomy" id="1974652"/>
    <lineage>
        <taxon>Bacteria</taxon>
        <taxon>Candidatus Magasanikiibacteriota</taxon>
    </lineage>
</organism>
<evidence type="ECO:0000256" key="12">
    <source>
        <dbReference type="ARBA" id="ARBA00061472"/>
    </source>
</evidence>
<feature type="binding site" evidence="18">
    <location>
        <position position="309"/>
    </location>
    <ligand>
        <name>ATP</name>
        <dbReference type="ChEBI" id="CHEBI:30616"/>
    </ligand>
</feature>
<evidence type="ECO:0000256" key="9">
    <source>
        <dbReference type="ARBA" id="ARBA00050570"/>
    </source>
</evidence>
<dbReference type="EMBL" id="PFCB01000030">
    <property type="protein sequence ID" value="PIR74085.1"/>
    <property type="molecule type" value="Genomic_DNA"/>
</dbReference>
<dbReference type="GO" id="GO:0000049">
    <property type="term" value="F:tRNA binding"/>
    <property type="evidence" value="ECO:0007669"/>
    <property type="project" value="UniProtKB-UniRule"/>
</dbReference>
<dbReference type="GO" id="GO:0009229">
    <property type="term" value="P:thiamine diphosphate biosynthetic process"/>
    <property type="evidence" value="ECO:0007669"/>
    <property type="project" value="UniProtKB-UniRule"/>
</dbReference>
<evidence type="ECO:0000256" key="18">
    <source>
        <dbReference type="HAMAP-Rule" id="MF_00021"/>
    </source>
</evidence>
<keyword evidence="4 18" id="KW-0808">Transferase</keyword>
<proteinExistence type="inferred from homology"/>
<evidence type="ECO:0000256" key="6">
    <source>
        <dbReference type="ARBA" id="ARBA00022840"/>
    </source>
</evidence>
<dbReference type="GO" id="GO:0009228">
    <property type="term" value="P:thiamine biosynthetic process"/>
    <property type="evidence" value="ECO:0007669"/>
    <property type="project" value="UniProtKB-KW"/>
</dbReference>
<feature type="binding site" evidence="18">
    <location>
        <position position="318"/>
    </location>
    <ligand>
        <name>ATP</name>
        <dbReference type="ChEBI" id="CHEBI:30616"/>
    </ligand>
</feature>
<evidence type="ECO:0000256" key="7">
    <source>
        <dbReference type="ARBA" id="ARBA00022884"/>
    </source>
</evidence>
<dbReference type="AlphaFoldDB" id="A0A2H0TPL1"/>
<comment type="pathway">
    <text evidence="18">Cofactor biosynthesis; thiamine diphosphate biosynthesis.</text>
</comment>
<evidence type="ECO:0000256" key="5">
    <source>
        <dbReference type="ARBA" id="ARBA00022741"/>
    </source>
</evidence>
<feature type="binding site" evidence="18">
    <location>
        <begin position="230"/>
        <end position="231"/>
    </location>
    <ligand>
        <name>ATP</name>
        <dbReference type="ChEBI" id="CHEBI:30616"/>
    </ligand>
</feature>
<dbReference type="PANTHER" id="PTHR43209">
    <property type="entry name" value="TRNA SULFURTRANSFERASE"/>
    <property type="match status" value="1"/>
</dbReference>
<feature type="binding site" evidence="18">
    <location>
        <position position="287"/>
    </location>
    <ligand>
        <name>ATP</name>
        <dbReference type="ChEBI" id="CHEBI:30616"/>
    </ligand>
</feature>
<dbReference type="GO" id="GO:0002937">
    <property type="term" value="P:tRNA 4-thiouridine biosynthesis"/>
    <property type="evidence" value="ECO:0007669"/>
    <property type="project" value="TreeGrafter"/>
</dbReference>
<comment type="subcellular location">
    <subcellularLocation>
        <location evidence="1 18">Cytoplasm</location>
    </subcellularLocation>
</comment>
<comment type="similarity">
    <text evidence="12 18">Belongs to the ThiI family.</text>
</comment>
<dbReference type="Proteomes" id="UP000230154">
    <property type="component" value="Unassembled WGS sequence"/>
</dbReference>
<comment type="catalytic activity">
    <reaction evidence="10 18">
        <text>[ThiS sulfur-carrier protein]-C-terminal Gly-Gly-AMP + S-sulfanyl-L-cysteinyl-[cysteine desulfurase] + AH2 = [ThiS sulfur-carrier protein]-C-terminal-Gly-aminoethanethioate + L-cysteinyl-[cysteine desulfurase] + A + AMP + 2 H(+)</text>
        <dbReference type="Rhea" id="RHEA:43340"/>
        <dbReference type="Rhea" id="RHEA-COMP:12157"/>
        <dbReference type="Rhea" id="RHEA-COMP:12158"/>
        <dbReference type="Rhea" id="RHEA-COMP:12910"/>
        <dbReference type="Rhea" id="RHEA-COMP:19908"/>
        <dbReference type="ChEBI" id="CHEBI:13193"/>
        <dbReference type="ChEBI" id="CHEBI:15378"/>
        <dbReference type="ChEBI" id="CHEBI:17499"/>
        <dbReference type="ChEBI" id="CHEBI:29950"/>
        <dbReference type="ChEBI" id="CHEBI:61963"/>
        <dbReference type="ChEBI" id="CHEBI:90618"/>
        <dbReference type="ChEBI" id="CHEBI:232372"/>
        <dbReference type="ChEBI" id="CHEBI:456215"/>
    </reaction>
</comment>
<dbReference type="InterPro" id="IPR004114">
    <property type="entry name" value="THUMP_dom"/>
</dbReference>
<keyword evidence="3 18" id="KW-0820">tRNA-binding</keyword>
<protein>
    <recommendedName>
        <fullName evidence="14 18">Probable tRNA sulfurtransferase</fullName>
        <ecNumber evidence="13 18">2.8.1.4</ecNumber>
    </recommendedName>
    <alternativeName>
        <fullName evidence="15 18">Sulfur carrier protein ThiS sulfurtransferase</fullName>
    </alternativeName>
    <alternativeName>
        <fullName evidence="16 18">Thiamine biosynthesis protein ThiI</fullName>
    </alternativeName>
    <alternativeName>
        <fullName evidence="17 18">tRNA 4-thiouridine synthase</fullName>
    </alternativeName>
</protein>
<evidence type="ECO:0000256" key="3">
    <source>
        <dbReference type="ARBA" id="ARBA00022555"/>
    </source>
</evidence>
<reference evidence="21" key="1">
    <citation type="submission" date="2017-09" db="EMBL/GenBank/DDBJ databases">
        <title>Depth-based differentiation of microbial function through sediment-hosted aquifers and enrichment of novel symbionts in the deep terrestrial subsurface.</title>
        <authorList>
            <person name="Probst A.J."/>
            <person name="Ladd B."/>
            <person name="Jarett J.K."/>
            <person name="Geller-Mcgrath D.E."/>
            <person name="Sieber C.M.K."/>
            <person name="Emerson J.B."/>
            <person name="Anantharaman K."/>
            <person name="Thomas B.C."/>
            <person name="Malmstrom R."/>
            <person name="Stieglmeier M."/>
            <person name="Klingl A."/>
            <person name="Woyke T."/>
            <person name="Ryan C.M."/>
            <person name="Banfield J.F."/>
        </authorList>
    </citation>
    <scope>NUCLEOTIDE SEQUENCE [LARGE SCALE GENOMIC DNA]</scope>
</reference>
<evidence type="ECO:0000256" key="10">
    <source>
        <dbReference type="ARBA" id="ARBA00052330"/>
    </source>
</evidence>
<dbReference type="NCBIfam" id="TIGR00342">
    <property type="entry name" value="tRNA uracil 4-sulfurtransferase ThiI"/>
    <property type="match status" value="1"/>
</dbReference>
<dbReference type="GO" id="GO:0140741">
    <property type="term" value="F:tRNA-uracil-4 sulfurtransferase activity"/>
    <property type="evidence" value="ECO:0007669"/>
    <property type="project" value="UniProtKB-EC"/>
</dbReference>
<evidence type="ECO:0000259" key="19">
    <source>
        <dbReference type="PROSITE" id="PS51165"/>
    </source>
</evidence>
<evidence type="ECO:0000313" key="20">
    <source>
        <dbReference type="EMBL" id="PIR74085.1"/>
    </source>
</evidence>
<dbReference type="InterPro" id="IPR049962">
    <property type="entry name" value="THUMP_ThiI"/>
</dbReference>
<comment type="caution">
    <text evidence="20">The sequence shown here is derived from an EMBL/GenBank/DDBJ whole genome shotgun (WGS) entry which is preliminary data.</text>
</comment>
<name>A0A2H0TPL1_9BACT</name>
<sequence length="405" mass="44746">MTPIRLDNCHISSHTSPTMTQAIPITIIHYDEIALKGDNRRRFEECLAENIRAKLKRAGLLDCKIRRLYGRITAAHGTWDALQTQTFHESLQTTFGVAFFADALLVANDLDDIEYAALSIAGRQPFQTFGIVTRRAVKNTPFNSKETNIQIGSAVQHASGAGVDLTNPELTIHIDITQDGSFVYANKIAGPGGLPTGIQSKALVLISGGIDSPVASFMMQKRGITPVYLHFHSYPFTSDASIDKVKRLVQQLDTFSGPSPLYMQPFSDIQKAILRDVPDKYRIIMYRRLMMRIAERLAQNIGAKALITGEALGQVASQTMQNMAVIENAVSMPILRPLIGFDKKDIIQKAQAIGTYDISTEPHDDCCTVFMPKKPATRATLSDIEEVEKRLLISSLVEQALNTIV</sequence>
<dbReference type="GO" id="GO:0052837">
    <property type="term" value="P:thiazole biosynthetic process"/>
    <property type="evidence" value="ECO:0007669"/>
    <property type="project" value="TreeGrafter"/>
</dbReference>
<dbReference type="SUPFAM" id="SSF143437">
    <property type="entry name" value="THUMP domain-like"/>
    <property type="match status" value="1"/>
</dbReference>
<evidence type="ECO:0000256" key="2">
    <source>
        <dbReference type="ARBA" id="ARBA00022490"/>
    </source>
</evidence>
<dbReference type="FunFam" id="3.40.50.620:FF:000053">
    <property type="entry name" value="Probable tRNA sulfurtransferase"/>
    <property type="match status" value="1"/>
</dbReference>
<dbReference type="UniPathway" id="UPA00060"/>
<comment type="catalytic activity">
    <reaction evidence="9 18">
        <text>[ThiI sulfur-carrier protein]-S-sulfanyl-L-cysteine + a uridine in tRNA + 2 reduced [2Fe-2S]-[ferredoxin] + ATP + H(+) = [ThiI sulfur-carrier protein]-L-cysteine + a 4-thiouridine in tRNA + 2 oxidized [2Fe-2S]-[ferredoxin] + AMP + diphosphate</text>
        <dbReference type="Rhea" id="RHEA:24176"/>
        <dbReference type="Rhea" id="RHEA-COMP:10000"/>
        <dbReference type="Rhea" id="RHEA-COMP:10001"/>
        <dbReference type="Rhea" id="RHEA-COMP:13337"/>
        <dbReference type="Rhea" id="RHEA-COMP:13338"/>
        <dbReference type="Rhea" id="RHEA-COMP:13339"/>
        <dbReference type="Rhea" id="RHEA-COMP:13340"/>
        <dbReference type="ChEBI" id="CHEBI:15378"/>
        <dbReference type="ChEBI" id="CHEBI:29950"/>
        <dbReference type="ChEBI" id="CHEBI:30616"/>
        <dbReference type="ChEBI" id="CHEBI:33019"/>
        <dbReference type="ChEBI" id="CHEBI:33737"/>
        <dbReference type="ChEBI" id="CHEBI:33738"/>
        <dbReference type="ChEBI" id="CHEBI:61963"/>
        <dbReference type="ChEBI" id="CHEBI:65315"/>
        <dbReference type="ChEBI" id="CHEBI:136798"/>
        <dbReference type="ChEBI" id="CHEBI:456215"/>
        <dbReference type="EC" id="2.8.1.4"/>
    </reaction>
</comment>
<feature type="binding site" evidence="18">
    <location>
        <begin position="205"/>
        <end position="206"/>
    </location>
    <ligand>
        <name>ATP</name>
        <dbReference type="ChEBI" id="CHEBI:30616"/>
    </ligand>
</feature>
<dbReference type="InterPro" id="IPR050102">
    <property type="entry name" value="tRNA_sulfurtransferase_ThiI"/>
</dbReference>
<evidence type="ECO:0000313" key="21">
    <source>
        <dbReference type="Proteomes" id="UP000230154"/>
    </source>
</evidence>
<dbReference type="Gene3D" id="3.30.2130.30">
    <property type="match status" value="1"/>
</dbReference>
<evidence type="ECO:0000256" key="17">
    <source>
        <dbReference type="ARBA" id="ARBA00080570"/>
    </source>
</evidence>
<evidence type="ECO:0000256" key="11">
    <source>
        <dbReference type="ARBA" id="ARBA00058382"/>
    </source>
</evidence>
<dbReference type="SUPFAM" id="SSF52402">
    <property type="entry name" value="Adenine nucleotide alpha hydrolases-like"/>
    <property type="match status" value="1"/>
</dbReference>
<comment type="function">
    <text evidence="11 18">Catalyzes the ATP-dependent transfer of a sulfur to tRNA to produce 4-thiouridine in position 8 of tRNAs, which functions as a near-UV photosensor. Also catalyzes the transfer of sulfur to the sulfur carrier protein ThiS, forming ThiS-thiocarboxylate. This is a step in the synthesis of thiazole, in the thiamine biosynthesis pathway. The sulfur is donated as persulfide by IscS.</text>
</comment>
<evidence type="ECO:0000256" key="15">
    <source>
        <dbReference type="ARBA" id="ARBA00075337"/>
    </source>
</evidence>
<dbReference type="CDD" id="cd01712">
    <property type="entry name" value="PPase_ThiI"/>
    <property type="match status" value="1"/>
</dbReference>
<accession>A0A2H0TPL1</accession>
<dbReference type="GO" id="GO:0005524">
    <property type="term" value="F:ATP binding"/>
    <property type="evidence" value="ECO:0007669"/>
    <property type="project" value="UniProtKB-UniRule"/>
</dbReference>
<keyword evidence="6 18" id="KW-0067">ATP-binding</keyword>
<evidence type="ECO:0000256" key="13">
    <source>
        <dbReference type="ARBA" id="ARBA00066827"/>
    </source>
</evidence>
<dbReference type="InterPro" id="IPR054173">
    <property type="entry name" value="ThiI_fer"/>
</dbReference>
<evidence type="ECO:0000256" key="16">
    <source>
        <dbReference type="ARBA" id="ARBA00077849"/>
    </source>
</evidence>
<keyword evidence="5 18" id="KW-0547">Nucleotide-binding</keyword>
<dbReference type="PROSITE" id="PS51165">
    <property type="entry name" value="THUMP"/>
    <property type="match status" value="1"/>
</dbReference>
<evidence type="ECO:0000256" key="14">
    <source>
        <dbReference type="ARBA" id="ARBA00071867"/>
    </source>
</evidence>
<keyword evidence="8 18" id="KW-0784">Thiamine biosynthesis</keyword>
<dbReference type="Gene3D" id="3.40.50.620">
    <property type="entry name" value="HUPs"/>
    <property type="match status" value="1"/>
</dbReference>
<dbReference type="Pfam" id="PF02568">
    <property type="entry name" value="ThiI"/>
    <property type="match status" value="1"/>
</dbReference>
<dbReference type="InterPro" id="IPR003720">
    <property type="entry name" value="tRNA_STrfase"/>
</dbReference>
<keyword evidence="7 18" id="KW-0694">RNA-binding</keyword>
<dbReference type="InterPro" id="IPR020536">
    <property type="entry name" value="ThiI_AANH"/>
</dbReference>
<dbReference type="EC" id="2.8.1.4" evidence="13 18"/>